<evidence type="ECO:0000256" key="8">
    <source>
        <dbReference type="ARBA" id="ARBA00023237"/>
    </source>
</evidence>
<comment type="subcellular location">
    <subcellularLocation>
        <location evidence="1 9">Cell outer membrane</location>
        <topology evidence="1 9">Multi-pass membrane protein</topology>
    </subcellularLocation>
</comment>
<evidence type="ECO:0000256" key="7">
    <source>
        <dbReference type="ARBA" id="ARBA00023136"/>
    </source>
</evidence>
<keyword evidence="8 9" id="KW-0998">Cell outer membrane</keyword>
<dbReference type="AlphaFoldDB" id="A0A2Z6E307"/>
<dbReference type="InterPro" id="IPR039426">
    <property type="entry name" value="TonB-dep_rcpt-like"/>
</dbReference>
<dbReference type="GO" id="GO:0009279">
    <property type="term" value="C:cell outer membrane"/>
    <property type="evidence" value="ECO:0007669"/>
    <property type="project" value="UniProtKB-SubCell"/>
</dbReference>
<dbReference type="Gene3D" id="2.40.170.20">
    <property type="entry name" value="TonB-dependent receptor, beta-barrel domain"/>
    <property type="match status" value="1"/>
</dbReference>
<dbReference type="GO" id="GO:0015344">
    <property type="term" value="F:siderophore uptake transmembrane transporter activity"/>
    <property type="evidence" value="ECO:0007669"/>
    <property type="project" value="TreeGrafter"/>
</dbReference>
<evidence type="ECO:0000256" key="1">
    <source>
        <dbReference type="ARBA" id="ARBA00004571"/>
    </source>
</evidence>
<dbReference type="RefSeq" id="WP_126536613.1">
    <property type="nucleotide sequence ID" value="NZ_AP018560.1"/>
</dbReference>
<evidence type="ECO:0000256" key="2">
    <source>
        <dbReference type="ARBA" id="ARBA00022448"/>
    </source>
</evidence>
<keyword evidence="5 12" id="KW-0732">Signal</keyword>
<keyword evidence="3 9" id="KW-1134">Transmembrane beta strand</keyword>
<feature type="chain" id="PRO_5016329699" evidence="12">
    <location>
        <begin position="25"/>
        <end position="781"/>
    </location>
</feature>
<keyword evidence="7 9" id="KW-0472">Membrane</keyword>
<keyword evidence="2 9" id="KW-0813">Transport</keyword>
<evidence type="ECO:0000313" key="15">
    <source>
        <dbReference type="EMBL" id="BBD79456.1"/>
    </source>
</evidence>
<evidence type="ECO:0000313" key="16">
    <source>
        <dbReference type="Proteomes" id="UP000270530"/>
    </source>
</evidence>
<keyword evidence="16" id="KW-1185">Reference proteome</keyword>
<sequence length="781" mass="85538">MPRHCSPRLALSLLALAIAQAVHASGESPQVDGKPVVELSKVLVFAPDENLRQLLGSPLRPADLPARRAANADTASLLRDIPGVSLRAGGGFSSLPVIHGLADDRNRILLDGMDLSSTCPNHMNPVLANIAPSDVGAIKVYTGVSPVSVGGDSIGGSILVDTPPPAFAAPGEAGILNGEVGTFYRSNGDAHGANLRASYATESFNMSYSGSAAQADDYKAGGRFKSFVLNAAAPHVAPREVGSSAYKTRDQSFGMAYRHENQLLEVKFGIQHVPYEQFPNQRMDMLDNHEKRFNVRYLGQFDWGSLEARAYHEKVDHHMDFGADKVSQYGMLMPPMNTTGGVYPVEGMPMNSASRTDGVSLKADLALSGRDHLRLGTEAQRYRLDDWWPPSPDCGVGRCIGGMAPLTFWNIHNGERDRLATYAEWQAAWTPQWMTLFGVRFEHVRTDTGDVQGYNTSTTPLNTGMMKNMYETSSVGTRADFNAMDRSRGDDNLNVSALLRYTPDTHQSYEFGLARKVRSPNLYERYVWSRSSMTLEMNNFIGDGNGYLGNPNLKPEVAYTASFTGDWHSSDEAYALRVTPYYTRALDYIDAVQWNAATNQPASTRLRNQFVILKWMNQAARLYGIDLSGQLPLADTAAGHFGLAGVVTYTRGRNTDTHDDLYGIMPLNARLSLTHRQGRWDDALEIVAVKAKHDVSEMRNEISTPGYALVNLRGSYGWDKVRLDVGVENLFDRRYDLPLGGAYLGEGATMSFNKEAGGASLWGTAVPGPGRSVYASLSVKF</sequence>
<keyword evidence="15" id="KW-0675">Receptor</keyword>
<dbReference type="Proteomes" id="UP000270530">
    <property type="component" value="Chromosome"/>
</dbReference>
<dbReference type="OrthoDB" id="5332150at2"/>
<accession>A0A2Z6E307</accession>
<keyword evidence="6 11" id="KW-0798">TonB box</keyword>
<evidence type="ECO:0000256" key="4">
    <source>
        <dbReference type="ARBA" id="ARBA00022692"/>
    </source>
</evidence>
<evidence type="ECO:0000256" key="10">
    <source>
        <dbReference type="PROSITE-ProRule" id="PRU10144"/>
    </source>
</evidence>
<feature type="short sequence motif" description="TonB C-terminal box" evidence="10">
    <location>
        <begin position="764"/>
        <end position="781"/>
    </location>
</feature>
<organism evidence="15 16">
    <name type="scientific">Aerosticca soli</name>
    <dbReference type="NCBI Taxonomy" id="2010829"/>
    <lineage>
        <taxon>Bacteria</taxon>
        <taxon>Pseudomonadati</taxon>
        <taxon>Pseudomonadota</taxon>
        <taxon>Gammaproteobacteria</taxon>
        <taxon>Lysobacterales</taxon>
        <taxon>Rhodanobacteraceae</taxon>
        <taxon>Aerosticca</taxon>
    </lineage>
</organism>
<dbReference type="PROSITE" id="PS52016">
    <property type="entry name" value="TONB_DEPENDENT_REC_3"/>
    <property type="match status" value="1"/>
</dbReference>
<dbReference type="InterPro" id="IPR000531">
    <property type="entry name" value="Beta-barrel_TonB"/>
</dbReference>
<feature type="signal peptide" evidence="12">
    <location>
        <begin position="1"/>
        <end position="24"/>
    </location>
</feature>
<evidence type="ECO:0000256" key="6">
    <source>
        <dbReference type="ARBA" id="ARBA00023077"/>
    </source>
</evidence>
<dbReference type="EMBL" id="AP018560">
    <property type="protein sequence ID" value="BBD79456.1"/>
    <property type="molecule type" value="Genomic_DNA"/>
</dbReference>
<feature type="domain" description="TonB-dependent receptor plug" evidence="14">
    <location>
        <begin position="69"/>
        <end position="156"/>
    </location>
</feature>
<dbReference type="InterPro" id="IPR037066">
    <property type="entry name" value="Plug_dom_sf"/>
</dbReference>
<dbReference type="SUPFAM" id="SSF56935">
    <property type="entry name" value="Porins"/>
    <property type="match status" value="1"/>
</dbReference>
<reference evidence="16" key="1">
    <citation type="submission" date="2018-04" db="EMBL/GenBank/DDBJ databases">
        <authorList>
            <person name="Watanabe M."/>
            <person name="Kojima H."/>
        </authorList>
    </citation>
    <scope>NUCLEOTIDE SEQUENCE [LARGE SCALE GENOMIC DNA]</scope>
    <source>
        <strain evidence="16">Dysh456</strain>
    </source>
</reference>
<dbReference type="PROSITE" id="PS01156">
    <property type="entry name" value="TONB_DEPENDENT_REC_2"/>
    <property type="match status" value="1"/>
</dbReference>
<dbReference type="Pfam" id="PF07715">
    <property type="entry name" value="Plug"/>
    <property type="match status" value="1"/>
</dbReference>
<dbReference type="GO" id="GO:0044718">
    <property type="term" value="P:siderophore transmembrane transport"/>
    <property type="evidence" value="ECO:0007669"/>
    <property type="project" value="TreeGrafter"/>
</dbReference>
<protein>
    <submittedName>
        <fullName evidence="15">TonB dependent receptor</fullName>
    </submittedName>
</protein>
<dbReference type="PANTHER" id="PTHR30069:SF49">
    <property type="entry name" value="OUTER MEMBRANE PROTEIN C"/>
    <property type="match status" value="1"/>
</dbReference>
<dbReference type="KEGG" id="rbd:ALSL_0790"/>
<reference evidence="16" key="2">
    <citation type="submission" date="2018-06" db="EMBL/GenBank/DDBJ databases">
        <title>Genome sequence of Rhodanobacteraceae bacterium strain Dysh456.</title>
        <authorList>
            <person name="Fukui M."/>
        </authorList>
    </citation>
    <scope>NUCLEOTIDE SEQUENCE [LARGE SCALE GENOMIC DNA]</scope>
    <source>
        <strain evidence="16">Dysh456</strain>
    </source>
</reference>
<evidence type="ECO:0000256" key="3">
    <source>
        <dbReference type="ARBA" id="ARBA00022452"/>
    </source>
</evidence>
<dbReference type="Gene3D" id="2.170.130.10">
    <property type="entry name" value="TonB-dependent receptor, plug domain"/>
    <property type="match status" value="1"/>
</dbReference>
<feature type="domain" description="TonB-dependent receptor-like beta-barrel" evidence="13">
    <location>
        <begin position="250"/>
        <end position="730"/>
    </location>
</feature>
<evidence type="ECO:0000256" key="11">
    <source>
        <dbReference type="RuleBase" id="RU003357"/>
    </source>
</evidence>
<dbReference type="InterPro" id="IPR036942">
    <property type="entry name" value="Beta-barrel_TonB_sf"/>
</dbReference>
<proteinExistence type="inferred from homology"/>
<comment type="similarity">
    <text evidence="9 11">Belongs to the TonB-dependent receptor family.</text>
</comment>
<evidence type="ECO:0000256" key="12">
    <source>
        <dbReference type="SAM" id="SignalP"/>
    </source>
</evidence>
<evidence type="ECO:0000256" key="5">
    <source>
        <dbReference type="ARBA" id="ARBA00022729"/>
    </source>
</evidence>
<evidence type="ECO:0000256" key="9">
    <source>
        <dbReference type="PROSITE-ProRule" id="PRU01360"/>
    </source>
</evidence>
<evidence type="ECO:0000259" key="14">
    <source>
        <dbReference type="Pfam" id="PF07715"/>
    </source>
</evidence>
<evidence type="ECO:0000259" key="13">
    <source>
        <dbReference type="Pfam" id="PF00593"/>
    </source>
</evidence>
<dbReference type="PANTHER" id="PTHR30069">
    <property type="entry name" value="TONB-DEPENDENT OUTER MEMBRANE RECEPTOR"/>
    <property type="match status" value="1"/>
</dbReference>
<dbReference type="Pfam" id="PF00593">
    <property type="entry name" value="TonB_dep_Rec_b-barrel"/>
    <property type="match status" value="1"/>
</dbReference>
<keyword evidence="4 9" id="KW-0812">Transmembrane</keyword>
<dbReference type="InterPro" id="IPR010917">
    <property type="entry name" value="TonB_rcpt_CS"/>
</dbReference>
<name>A0A2Z6E307_9GAMM</name>
<gene>
    <name evidence="15" type="ORF">ALSL_0790</name>
</gene>
<dbReference type="InterPro" id="IPR012910">
    <property type="entry name" value="Plug_dom"/>
</dbReference>